<proteinExistence type="predicted"/>
<feature type="non-terminal residue" evidence="1">
    <location>
        <position position="1"/>
    </location>
</feature>
<name>A0A0F9PIY6_9ZZZZ</name>
<dbReference type="AlphaFoldDB" id="A0A0F9PIY6"/>
<accession>A0A0F9PIY6</accession>
<sequence length="89" mass="10127">LLIFTAGIGLLIYLAIYYSKPEDRCIHCGTRIARYPIQNPYYPESQTTQDPTPNRVTERSVVREVQYCSLCGEEIEYGTKFCPNCGGKI</sequence>
<reference evidence="1" key="1">
    <citation type="journal article" date="2015" name="Nature">
        <title>Complex archaea that bridge the gap between prokaryotes and eukaryotes.</title>
        <authorList>
            <person name="Spang A."/>
            <person name="Saw J.H."/>
            <person name="Jorgensen S.L."/>
            <person name="Zaremba-Niedzwiedzka K."/>
            <person name="Martijn J."/>
            <person name="Lind A.E."/>
            <person name="van Eijk R."/>
            <person name="Schleper C."/>
            <person name="Guy L."/>
            <person name="Ettema T.J."/>
        </authorList>
    </citation>
    <scope>NUCLEOTIDE SEQUENCE</scope>
</reference>
<comment type="caution">
    <text evidence="1">The sequence shown here is derived from an EMBL/GenBank/DDBJ whole genome shotgun (WGS) entry which is preliminary data.</text>
</comment>
<evidence type="ECO:0000313" key="1">
    <source>
        <dbReference type="EMBL" id="KKN24467.1"/>
    </source>
</evidence>
<dbReference type="EMBL" id="LAZR01002880">
    <property type="protein sequence ID" value="KKN24467.1"/>
    <property type="molecule type" value="Genomic_DNA"/>
</dbReference>
<organism evidence="1">
    <name type="scientific">marine sediment metagenome</name>
    <dbReference type="NCBI Taxonomy" id="412755"/>
    <lineage>
        <taxon>unclassified sequences</taxon>
        <taxon>metagenomes</taxon>
        <taxon>ecological metagenomes</taxon>
    </lineage>
</organism>
<protein>
    <submittedName>
        <fullName evidence="1">Uncharacterized protein</fullName>
    </submittedName>
</protein>
<gene>
    <name evidence="1" type="ORF">LCGC14_0894460</name>
</gene>